<feature type="region of interest" description="Disordered" evidence="2">
    <location>
        <begin position="1"/>
        <end position="60"/>
    </location>
</feature>
<reference evidence="4 5" key="1">
    <citation type="submission" date="2020-05" db="EMBL/GenBank/DDBJ databases">
        <title>Genomic Encyclopedia of Type Strains, Phase IV (KMG-V): Genome sequencing to study the core and pangenomes of soil and plant-associated prokaryotes.</title>
        <authorList>
            <person name="Whitman W."/>
        </authorList>
    </citation>
    <scope>NUCLEOTIDE SEQUENCE [LARGE SCALE GENOMIC DNA]</scope>
    <source>
        <strain evidence="4 5">C29</strain>
    </source>
</reference>
<comment type="similarity">
    <text evidence="1">Belongs to the ParB family.</text>
</comment>
<evidence type="ECO:0000259" key="3">
    <source>
        <dbReference type="SMART" id="SM00470"/>
    </source>
</evidence>
<organism evidence="4 5">
    <name type="scientific">Sphaerotilus uruguayifluvii</name>
    <dbReference type="NCBI Taxonomy" id="2735897"/>
    <lineage>
        <taxon>Bacteria</taxon>
        <taxon>Pseudomonadati</taxon>
        <taxon>Pseudomonadota</taxon>
        <taxon>Betaproteobacteria</taxon>
        <taxon>Burkholderiales</taxon>
        <taxon>Sphaerotilaceae</taxon>
        <taxon>Sphaerotilus</taxon>
    </lineage>
</organism>
<feature type="compositionally biased region" description="Low complexity" evidence="2">
    <location>
        <begin position="37"/>
        <end position="53"/>
    </location>
</feature>
<dbReference type="InterPro" id="IPR036086">
    <property type="entry name" value="ParB/Sulfiredoxin_sf"/>
</dbReference>
<gene>
    <name evidence="4" type="ORF">HNQ01_004149</name>
</gene>
<sequence>MSTKSKLQSVTDSLRALTGNSPLLPAAAPIGPRQDDAPAVPAAQPAPAGTQFPPVVPRSVPRTGPGQMLQFRGQMLATESEISRLKEQLSAYDGAAVTRRLDTAQIVPSRWANRHADAFANPAFQSLKRDIQQAGGNVQPILVRPLVDQPDRYELVFGHRRHRACAELGLPVLATVETQALSDADLFAMMDRENRERADLSPYEQGMMYRRALDQGLYLSNRRLADALGVSHTWVANVLLVADLPAAVIDCFASPTTITHRHAKTLTAALDADPKGVLRRAERLRLQERVLGAAAVVAELVGAAADEVRSAGQLLRGDGRSTGRWSQDRDGRMYIQIDASALGGAMTPEALAAAVARLLDSV</sequence>
<dbReference type="NCBIfam" id="TIGR00180">
    <property type="entry name" value="parB_part"/>
    <property type="match status" value="1"/>
</dbReference>
<dbReference type="Pfam" id="PF02195">
    <property type="entry name" value="ParB_N"/>
    <property type="match status" value="1"/>
</dbReference>
<dbReference type="CDD" id="cd16405">
    <property type="entry name" value="RepB_like_N"/>
    <property type="match status" value="1"/>
</dbReference>
<dbReference type="SUPFAM" id="SSF109709">
    <property type="entry name" value="KorB DNA-binding domain-like"/>
    <property type="match status" value="1"/>
</dbReference>
<dbReference type="InterPro" id="IPR003115">
    <property type="entry name" value="ParB_N"/>
</dbReference>
<dbReference type="Gene3D" id="3.90.1530.30">
    <property type="match status" value="1"/>
</dbReference>
<dbReference type="Pfam" id="PF18090">
    <property type="entry name" value="SoPB_HTH"/>
    <property type="match status" value="1"/>
</dbReference>
<evidence type="ECO:0000313" key="5">
    <source>
        <dbReference type="Proteomes" id="UP001516061"/>
    </source>
</evidence>
<dbReference type="SUPFAM" id="SSF110849">
    <property type="entry name" value="ParB/Sulfiredoxin"/>
    <property type="match status" value="1"/>
</dbReference>
<keyword evidence="5" id="KW-1185">Reference proteome</keyword>
<evidence type="ECO:0000256" key="1">
    <source>
        <dbReference type="ARBA" id="ARBA00006295"/>
    </source>
</evidence>
<dbReference type="InterPro" id="IPR037972">
    <property type="entry name" value="RepB_N"/>
</dbReference>
<dbReference type="InterPro" id="IPR040873">
    <property type="entry name" value="SoPB_HTH"/>
</dbReference>
<evidence type="ECO:0000313" key="4">
    <source>
        <dbReference type="EMBL" id="NRT58381.1"/>
    </source>
</evidence>
<dbReference type="PANTHER" id="PTHR33375">
    <property type="entry name" value="CHROMOSOME-PARTITIONING PROTEIN PARB-RELATED"/>
    <property type="match status" value="1"/>
</dbReference>
<comment type="caution">
    <text evidence="4">The sequence shown here is derived from an EMBL/GenBank/DDBJ whole genome shotgun (WGS) entry which is preliminary data.</text>
</comment>
<accession>A0ABX2G7S9</accession>
<dbReference type="Proteomes" id="UP001516061">
    <property type="component" value="Unassembled WGS sequence"/>
</dbReference>
<evidence type="ECO:0000256" key="2">
    <source>
        <dbReference type="SAM" id="MobiDB-lite"/>
    </source>
</evidence>
<dbReference type="RefSeq" id="WP_173807401.1">
    <property type="nucleotide sequence ID" value="NZ_JABSNM010000028.1"/>
</dbReference>
<dbReference type="EMBL" id="JABSNM010000028">
    <property type="protein sequence ID" value="NRT58381.1"/>
    <property type="molecule type" value="Genomic_DNA"/>
</dbReference>
<dbReference type="Gene3D" id="1.10.10.2830">
    <property type="match status" value="1"/>
</dbReference>
<dbReference type="InterPro" id="IPR050336">
    <property type="entry name" value="Chromosome_partition/occlusion"/>
</dbReference>
<dbReference type="SMART" id="SM00470">
    <property type="entry name" value="ParB"/>
    <property type="match status" value="1"/>
</dbReference>
<protein>
    <submittedName>
        <fullName evidence="4">ParB family chromosome partitioning protein</fullName>
    </submittedName>
</protein>
<feature type="compositionally biased region" description="Polar residues" evidence="2">
    <location>
        <begin position="1"/>
        <end position="12"/>
    </location>
</feature>
<proteinExistence type="inferred from homology"/>
<dbReference type="PANTHER" id="PTHR33375:SF1">
    <property type="entry name" value="CHROMOSOME-PARTITIONING PROTEIN PARB-RELATED"/>
    <property type="match status" value="1"/>
</dbReference>
<feature type="domain" description="ParB-like N-terminal" evidence="3">
    <location>
        <begin position="99"/>
        <end position="195"/>
    </location>
</feature>
<name>A0ABX2G7S9_9BURK</name>
<dbReference type="InterPro" id="IPR004437">
    <property type="entry name" value="ParB/RepB/Spo0J"/>
</dbReference>